<organism evidence="2 3">
    <name type="scientific">Alkalibacterium thalassium</name>
    <dbReference type="NCBI Taxonomy" id="426701"/>
    <lineage>
        <taxon>Bacteria</taxon>
        <taxon>Bacillati</taxon>
        <taxon>Bacillota</taxon>
        <taxon>Bacilli</taxon>
        <taxon>Lactobacillales</taxon>
        <taxon>Carnobacteriaceae</taxon>
        <taxon>Alkalibacterium</taxon>
    </lineage>
</organism>
<keyword evidence="1" id="KW-1133">Transmembrane helix</keyword>
<name>A0A1G8VNN3_9LACT</name>
<evidence type="ECO:0000313" key="2">
    <source>
        <dbReference type="EMBL" id="SDJ67527.1"/>
    </source>
</evidence>
<proteinExistence type="predicted"/>
<dbReference type="EMBL" id="FNFK01000002">
    <property type="protein sequence ID" value="SDJ67527.1"/>
    <property type="molecule type" value="Genomic_DNA"/>
</dbReference>
<keyword evidence="1" id="KW-0472">Membrane</keyword>
<dbReference type="RefSeq" id="WP_091264316.1">
    <property type="nucleotide sequence ID" value="NZ_FNFK01000002.1"/>
</dbReference>
<gene>
    <name evidence="2" type="ORF">SAMN04488098_100239</name>
</gene>
<keyword evidence="3" id="KW-1185">Reference proteome</keyword>
<feature type="transmembrane region" description="Helical" evidence="1">
    <location>
        <begin position="6"/>
        <end position="23"/>
    </location>
</feature>
<dbReference type="Pfam" id="PF06946">
    <property type="entry name" value="Phage_holin_5_1"/>
    <property type="match status" value="1"/>
</dbReference>
<evidence type="ECO:0000313" key="3">
    <source>
        <dbReference type="Proteomes" id="UP000199433"/>
    </source>
</evidence>
<dbReference type="InterPro" id="IPR009708">
    <property type="entry name" value="Phage_A118_holin/antiholin"/>
</dbReference>
<dbReference type="OrthoDB" id="2299198at2"/>
<reference evidence="3" key="1">
    <citation type="submission" date="2016-10" db="EMBL/GenBank/DDBJ databases">
        <authorList>
            <person name="Varghese N."/>
            <person name="Submissions S."/>
        </authorList>
    </citation>
    <scope>NUCLEOTIDE SEQUENCE [LARGE SCALE GENOMIC DNA]</scope>
    <source>
        <strain evidence="3">DSM 19181</strain>
    </source>
</reference>
<dbReference type="Proteomes" id="UP000199433">
    <property type="component" value="Unassembled WGS sequence"/>
</dbReference>
<feature type="transmembrane region" description="Helical" evidence="1">
    <location>
        <begin position="35"/>
        <end position="53"/>
    </location>
</feature>
<accession>A0A1G8VNN3</accession>
<feature type="transmembrane region" description="Helical" evidence="1">
    <location>
        <begin position="59"/>
        <end position="77"/>
    </location>
</feature>
<protein>
    <submittedName>
        <fullName evidence="2">Phage holin</fullName>
    </submittedName>
</protein>
<keyword evidence="1" id="KW-0812">Transmembrane</keyword>
<evidence type="ECO:0000256" key="1">
    <source>
        <dbReference type="SAM" id="Phobius"/>
    </source>
</evidence>
<dbReference type="AlphaFoldDB" id="A0A1G8VNN3"/>
<sequence length="89" mass="9146">METVLNEAVALSAVMAPVIAIFVQLFKTADLNKRWLPFISIGLGIAVGVVFALAGGDDLFLYGLAGLLSGAASSGLYDSVKSVKSAKGE</sequence>
<dbReference type="STRING" id="426701.SAMN04488098_100239"/>